<reference evidence="10" key="1">
    <citation type="submission" date="2025-08" db="UniProtKB">
        <authorList>
            <consortium name="Ensembl"/>
        </authorList>
    </citation>
    <scope>IDENTIFICATION</scope>
</reference>
<dbReference type="Ensembl" id="ENSEBUT00000002653.1">
    <property type="protein sequence ID" value="ENSEBUP00000002302.1"/>
    <property type="gene ID" value="ENSEBUG00000001809.1"/>
</dbReference>
<accession>A0A8C4N889</accession>
<dbReference type="GeneTree" id="ENSGT00940000159520"/>
<dbReference type="GO" id="GO:0045087">
    <property type="term" value="P:innate immune response"/>
    <property type="evidence" value="ECO:0007669"/>
    <property type="project" value="UniProtKB-KW"/>
</dbReference>
<dbReference type="InterPro" id="IPR041267">
    <property type="entry name" value="NLRP_HD2"/>
</dbReference>
<dbReference type="GO" id="GO:0005829">
    <property type="term" value="C:cytosol"/>
    <property type="evidence" value="ECO:0007669"/>
    <property type="project" value="UniProtKB-SubCell"/>
</dbReference>
<dbReference type="OMA" id="FTELHIT"/>
<protein>
    <recommendedName>
        <fullName evidence="9">NACHT domain-containing protein</fullName>
    </recommendedName>
</protein>
<keyword evidence="7" id="KW-0395">Inflammatory response</keyword>
<keyword evidence="3" id="KW-0677">Repeat</keyword>
<dbReference type="PROSITE" id="PS50837">
    <property type="entry name" value="NACHT"/>
    <property type="match status" value="1"/>
</dbReference>
<keyword evidence="6" id="KW-0832">Ubl conjugation</keyword>
<feature type="domain" description="NACHT" evidence="9">
    <location>
        <begin position="114"/>
        <end position="245"/>
    </location>
</feature>
<name>A0A8C4N889_EPTBU</name>
<keyword evidence="5" id="KW-0067">ATP-binding</keyword>
<dbReference type="InterPro" id="IPR007111">
    <property type="entry name" value="NACHT_NTPase"/>
</dbReference>
<dbReference type="GO" id="GO:0005524">
    <property type="term" value="F:ATP binding"/>
    <property type="evidence" value="ECO:0007669"/>
    <property type="project" value="UniProtKB-KW"/>
</dbReference>
<keyword evidence="11" id="KW-1185">Reference proteome</keyword>
<dbReference type="PANTHER" id="PTHR45690">
    <property type="entry name" value="NACHT, LRR AND PYD DOMAINS-CONTAINING PROTEIN 12"/>
    <property type="match status" value="1"/>
</dbReference>
<organism evidence="10 11">
    <name type="scientific">Eptatretus burgeri</name>
    <name type="common">Inshore hagfish</name>
    <dbReference type="NCBI Taxonomy" id="7764"/>
    <lineage>
        <taxon>Eukaryota</taxon>
        <taxon>Metazoa</taxon>
        <taxon>Chordata</taxon>
        <taxon>Craniata</taxon>
        <taxon>Vertebrata</taxon>
        <taxon>Cyclostomata</taxon>
        <taxon>Myxini</taxon>
        <taxon>Myxiniformes</taxon>
        <taxon>Myxinidae</taxon>
        <taxon>Eptatretinae</taxon>
        <taxon>Eptatretus</taxon>
    </lineage>
</organism>
<evidence type="ECO:0000259" key="9">
    <source>
        <dbReference type="PROSITE" id="PS50837"/>
    </source>
</evidence>
<dbReference type="InterPro" id="IPR027417">
    <property type="entry name" value="P-loop_NTPase"/>
</dbReference>
<evidence type="ECO:0000313" key="10">
    <source>
        <dbReference type="Ensembl" id="ENSEBUP00000002302.1"/>
    </source>
</evidence>
<dbReference type="SUPFAM" id="SSF52047">
    <property type="entry name" value="RNI-like"/>
    <property type="match status" value="1"/>
</dbReference>
<evidence type="ECO:0000256" key="2">
    <source>
        <dbReference type="ARBA" id="ARBA00022490"/>
    </source>
</evidence>
<sequence>MKVPMLKMMNNSETDETKNKLTVWGKAQEELKEELLKNFRTIKDYNFAFGECLRLGDRFVEPVIVKSKPEIEVESTEHEMMKPSREYNLKKTIEDRVSMEDLFKRKMFWMQHMTKVLMFGSPGIGKSMLCKKLVVDWAEEDEHIKNKFDFVFLLKCRNLNHISTKTTLKEILLNEYPSLKDVVDDLLENAFRVLLVLDALDEMKHPLDFNNVCKSPQEPHKVGSIIAGLLQGTLLSQGTVLVTTRLVGRQWLQHVDYDPNSTCMVEIVGFSCEKTQEFFEKFYKMEYKAKQVLQHVSEHEVLSSLCFNPVFCWITATCLSRYFDSHEGSTQDPGPKTMTELFSLYLHLHLQHHGGESLISSPDSLLRLCRLAFHGVKERKILFSDEDLKNDIINQSSRPLRFLQRRLPRPMARRRLKDRGISKPPAAFISEVFVKTEVESVCHYEFFHLTVQEFFAALYFLLPQCKESVDEVFVKSKNRDDDRFQIVQQFLSGLFANKPRDILERHFKLSTKPKEKIHSWLQEHKQSNLNCFHCVYELQDVEFTKTMMKDVKLQKLTQSMTSPLDCTVVVYALQTANKPVDSWRVKLGSTHLTQRMKILAPAFPLCEKLEFDHESIGDEGLEILMKSLLSKPNQLKELGLAGCKLSTKSGPFLSNLKNINNLESLKLRMVQAVKMLLDLQNPTHLFHHFGCEMSTFVTGDPSRYSKPTDEIL</sequence>
<evidence type="ECO:0000313" key="11">
    <source>
        <dbReference type="Proteomes" id="UP000694388"/>
    </source>
</evidence>
<dbReference type="InterPro" id="IPR032675">
    <property type="entry name" value="LRR_dom_sf"/>
</dbReference>
<evidence type="ECO:0000256" key="5">
    <source>
        <dbReference type="ARBA" id="ARBA00022840"/>
    </source>
</evidence>
<dbReference type="Pfam" id="PF17776">
    <property type="entry name" value="NLRC4_HD2"/>
    <property type="match status" value="1"/>
</dbReference>
<evidence type="ECO:0000256" key="3">
    <source>
        <dbReference type="ARBA" id="ARBA00022737"/>
    </source>
</evidence>
<evidence type="ECO:0000256" key="4">
    <source>
        <dbReference type="ARBA" id="ARBA00022741"/>
    </source>
</evidence>
<dbReference type="Gene3D" id="3.40.50.300">
    <property type="entry name" value="P-loop containing nucleotide triphosphate hydrolases"/>
    <property type="match status" value="1"/>
</dbReference>
<dbReference type="PANTHER" id="PTHR45690:SF19">
    <property type="entry name" value="NACHT, LRR AND PYD DOMAINS-CONTAINING PROTEIN 3"/>
    <property type="match status" value="1"/>
</dbReference>
<comment type="subcellular location">
    <subcellularLocation>
        <location evidence="1">Inflammasome</location>
    </subcellularLocation>
</comment>
<dbReference type="InterPro" id="IPR050637">
    <property type="entry name" value="NLRP_innate_immun_reg"/>
</dbReference>
<reference evidence="10" key="2">
    <citation type="submission" date="2025-09" db="UniProtKB">
        <authorList>
            <consortium name="Ensembl"/>
        </authorList>
    </citation>
    <scope>IDENTIFICATION</scope>
</reference>
<dbReference type="Proteomes" id="UP000694388">
    <property type="component" value="Unplaced"/>
</dbReference>
<dbReference type="Pfam" id="PF17779">
    <property type="entry name" value="WHD_NOD2"/>
    <property type="match status" value="1"/>
</dbReference>
<dbReference type="InterPro" id="IPR041075">
    <property type="entry name" value="NOD1/2_WH"/>
</dbReference>
<dbReference type="AlphaFoldDB" id="A0A8C4N889"/>
<evidence type="ECO:0000256" key="6">
    <source>
        <dbReference type="ARBA" id="ARBA00022843"/>
    </source>
</evidence>
<evidence type="ECO:0000256" key="1">
    <source>
        <dbReference type="ARBA" id="ARBA00004110"/>
    </source>
</evidence>
<keyword evidence="4" id="KW-0547">Nucleotide-binding</keyword>
<dbReference type="GO" id="GO:0006954">
    <property type="term" value="P:inflammatory response"/>
    <property type="evidence" value="ECO:0007669"/>
    <property type="project" value="UniProtKB-KW"/>
</dbReference>
<proteinExistence type="predicted"/>
<evidence type="ECO:0000256" key="8">
    <source>
        <dbReference type="ARBA" id="ARBA00023233"/>
    </source>
</evidence>
<dbReference type="Pfam" id="PF05729">
    <property type="entry name" value="NACHT"/>
    <property type="match status" value="1"/>
</dbReference>
<keyword evidence="2" id="KW-0963">Cytoplasm</keyword>
<keyword evidence="8" id="KW-1271">Inflammasome</keyword>
<dbReference type="Gene3D" id="3.80.10.10">
    <property type="entry name" value="Ribonuclease Inhibitor"/>
    <property type="match status" value="1"/>
</dbReference>
<evidence type="ECO:0000256" key="7">
    <source>
        <dbReference type="ARBA" id="ARBA00023198"/>
    </source>
</evidence>
<dbReference type="SUPFAM" id="SSF52540">
    <property type="entry name" value="P-loop containing nucleoside triphosphate hydrolases"/>
    <property type="match status" value="1"/>
</dbReference>